<feature type="compositionally biased region" description="Pro residues" evidence="1">
    <location>
        <begin position="109"/>
        <end position="133"/>
    </location>
</feature>
<dbReference type="EMBL" id="HBUF01047625">
    <property type="protein sequence ID" value="CAG6620393.1"/>
    <property type="molecule type" value="Transcribed_RNA"/>
</dbReference>
<dbReference type="EMBL" id="HBUF01047624">
    <property type="protein sequence ID" value="CAG6620390.1"/>
    <property type="molecule type" value="Transcribed_RNA"/>
</dbReference>
<dbReference type="AlphaFoldDB" id="A0A8D8M1A7"/>
<proteinExistence type="predicted"/>
<evidence type="ECO:0000256" key="1">
    <source>
        <dbReference type="SAM" id="MobiDB-lite"/>
    </source>
</evidence>
<feature type="region of interest" description="Disordered" evidence="1">
    <location>
        <begin position="28"/>
        <end position="49"/>
    </location>
</feature>
<sequence>MSECIRGRNHTCVRCVRRLSTRGSFYGNISAPTTPAPSPRVRPTSSAKSAARSWVRVPSCVNIWCGIRTTTRRRTGSCRPCRGSTRDGGNCCRTKAMVSRTPMTKKTPPRPNLTPPLPNPPYPGYHPVNPPPSTIESFSSGR</sequence>
<accession>A0A8D8M1A7</accession>
<reference evidence="2" key="1">
    <citation type="submission" date="2021-05" db="EMBL/GenBank/DDBJ databases">
        <authorList>
            <person name="Alioto T."/>
            <person name="Alioto T."/>
            <person name="Gomez Garrido J."/>
        </authorList>
    </citation>
    <scope>NUCLEOTIDE SEQUENCE</scope>
</reference>
<feature type="region of interest" description="Disordered" evidence="1">
    <location>
        <begin position="73"/>
        <end position="142"/>
    </location>
</feature>
<organism evidence="2">
    <name type="scientific">Cacopsylla melanoneura</name>
    <dbReference type="NCBI Taxonomy" id="428564"/>
    <lineage>
        <taxon>Eukaryota</taxon>
        <taxon>Metazoa</taxon>
        <taxon>Ecdysozoa</taxon>
        <taxon>Arthropoda</taxon>
        <taxon>Hexapoda</taxon>
        <taxon>Insecta</taxon>
        <taxon>Pterygota</taxon>
        <taxon>Neoptera</taxon>
        <taxon>Paraneoptera</taxon>
        <taxon>Hemiptera</taxon>
        <taxon>Sternorrhyncha</taxon>
        <taxon>Psylloidea</taxon>
        <taxon>Psyllidae</taxon>
        <taxon>Psyllinae</taxon>
        <taxon>Cacopsylla</taxon>
    </lineage>
</organism>
<name>A0A8D8M1A7_9HEMI</name>
<evidence type="ECO:0000313" key="2">
    <source>
        <dbReference type="EMBL" id="CAG6620390.1"/>
    </source>
</evidence>
<protein>
    <submittedName>
        <fullName evidence="2">Uncharacterized protein</fullName>
    </submittedName>
</protein>